<feature type="compositionally biased region" description="Basic and acidic residues" evidence="1">
    <location>
        <begin position="99"/>
        <end position="109"/>
    </location>
</feature>
<evidence type="ECO:0000313" key="2">
    <source>
        <dbReference type="EMBL" id="EDV47757.1"/>
    </source>
</evidence>
<reference evidence="2 3" key="2">
    <citation type="journal article" date="2008" name="Bioinformatics">
        <title>Assembly reconciliation.</title>
        <authorList>
            <person name="Zimin A.V."/>
            <person name="Smith D.R."/>
            <person name="Sutton G."/>
            <person name="Yorke J.A."/>
        </authorList>
    </citation>
    <scope>NUCLEOTIDE SEQUENCE [LARGE SCALE GENOMIC DNA]</scope>
    <source>
        <strain evidence="2 3">TSC#14021-0224.01</strain>
    </source>
</reference>
<organism evidence="2 3">
    <name type="scientific">Drosophila erecta</name>
    <name type="common">Fruit fly</name>
    <dbReference type="NCBI Taxonomy" id="7220"/>
    <lineage>
        <taxon>Eukaryota</taxon>
        <taxon>Metazoa</taxon>
        <taxon>Ecdysozoa</taxon>
        <taxon>Arthropoda</taxon>
        <taxon>Hexapoda</taxon>
        <taxon>Insecta</taxon>
        <taxon>Pterygota</taxon>
        <taxon>Neoptera</taxon>
        <taxon>Endopterygota</taxon>
        <taxon>Diptera</taxon>
        <taxon>Brachycera</taxon>
        <taxon>Muscomorpha</taxon>
        <taxon>Ephydroidea</taxon>
        <taxon>Drosophilidae</taxon>
        <taxon>Drosophila</taxon>
        <taxon>Sophophora</taxon>
    </lineage>
</organism>
<proteinExistence type="predicted"/>
<gene>
    <name evidence="2" type="primary">Dere\GG11707</name>
    <name evidence="2" type="ORF">Dere_GG11707</name>
</gene>
<sequence length="232" mass="25723">MEHGFGQSDSCALDHCYLSVVGPSVFASVPSGCNRCLSRRWHYWTRCQPGAAPSPTHWLGRSADMLILIDSKRLPEVQCKRDHQCLLTECRKSLDRRTAVGGRRTADRRTKQRTSAAEVRARSRSATSPAPAFYAMAPHGLPLPRRSRRWPRPELRRLRRSPRIESRLGSDCGATLVLVAGCSAYKSSLASSLPALMATPMGRQRRIISEGAESRSGRSLLLSRFWAHGADG</sequence>
<accession>B3P1Y4</accession>
<name>B3P1Y4_DROER</name>
<protein>
    <submittedName>
        <fullName evidence="2">GG11707</fullName>
    </submittedName>
</protein>
<evidence type="ECO:0000256" key="1">
    <source>
        <dbReference type="SAM" id="MobiDB-lite"/>
    </source>
</evidence>
<dbReference type="EMBL" id="CH954181">
    <property type="protein sequence ID" value="EDV47757.1"/>
    <property type="molecule type" value="Genomic_DNA"/>
</dbReference>
<keyword evidence="3" id="KW-1185">Reference proteome</keyword>
<feature type="compositionally biased region" description="Low complexity" evidence="1">
    <location>
        <begin position="113"/>
        <end position="128"/>
    </location>
</feature>
<reference evidence="2 3" key="1">
    <citation type="journal article" date="2007" name="Nature">
        <title>Evolution of genes and genomes on the Drosophila phylogeny.</title>
        <authorList>
            <consortium name="Drosophila 12 Genomes Consortium"/>
            <person name="Clark A.G."/>
            <person name="Eisen M.B."/>
            <person name="Smith D.R."/>
            <person name="Bergman C.M."/>
            <person name="Oliver B."/>
            <person name="Markow T.A."/>
            <person name="Kaufman T.C."/>
            <person name="Kellis M."/>
            <person name="Gelbart W."/>
            <person name="Iyer V.N."/>
            <person name="Pollard D.A."/>
            <person name="Sackton T.B."/>
            <person name="Larracuente A.M."/>
            <person name="Singh N.D."/>
            <person name="Abad J.P."/>
            <person name="Abt D.N."/>
            <person name="Adryan B."/>
            <person name="Aguade M."/>
            <person name="Akashi H."/>
            <person name="Anderson W.W."/>
            <person name="Aquadro C.F."/>
            <person name="Ardell D.H."/>
            <person name="Arguello R."/>
            <person name="Artieri C.G."/>
            <person name="Barbash D.A."/>
            <person name="Barker D."/>
            <person name="Barsanti P."/>
            <person name="Batterham P."/>
            <person name="Batzoglou S."/>
            <person name="Begun D."/>
            <person name="Bhutkar A."/>
            <person name="Blanco E."/>
            <person name="Bosak S.A."/>
            <person name="Bradley R.K."/>
            <person name="Brand A.D."/>
            <person name="Brent M.R."/>
            <person name="Brooks A.N."/>
            <person name="Brown R.H."/>
            <person name="Butlin R.K."/>
            <person name="Caggese C."/>
            <person name="Calvi B.R."/>
            <person name="Bernardo de Carvalho A."/>
            <person name="Caspi A."/>
            <person name="Castrezana S."/>
            <person name="Celniker S.E."/>
            <person name="Chang J.L."/>
            <person name="Chapple C."/>
            <person name="Chatterji S."/>
            <person name="Chinwalla A."/>
            <person name="Civetta A."/>
            <person name="Clifton S.W."/>
            <person name="Comeron J.M."/>
            <person name="Costello J.C."/>
            <person name="Coyne J.A."/>
            <person name="Daub J."/>
            <person name="David R.G."/>
            <person name="Delcher A.L."/>
            <person name="Delehaunty K."/>
            <person name="Do C.B."/>
            <person name="Ebling H."/>
            <person name="Edwards K."/>
            <person name="Eickbush T."/>
            <person name="Evans J.D."/>
            <person name="Filipski A."/>
            <person name="Findeiss S."/>
            <person name="Freyhult E."/>
            <person name="Fulton L."/>
            <person name="Fulton R."/>
            <person name="Garcia A.C."/>
            <person name="Gardiner A."/>
            <person name="Garfield D.A."/>
            <person name="Garvin B.E."/>
            <person name="Gibson G."/>
            <person name="Gilbert D."/>
            <person name="Gnerre S."/>
            <person name="Godfrey J."/>
            <person name="Good R."/>
            <person name="Gotea V."/>
            <person name="Gravely B."/>
            <person name="Greenberg A.J."/>
            <person name="Griffiths-Jones S."/>
            <person name="Gross S."/>
            <person name="Guigo R."/>
            <person name="Gustafson E.A."/>
            <person name="Haerty W."/>
            <person name="Hahn M.W."/>
            <person name="Halligan D.L."/>
            <person name="Halpern A.L."/>
            <person name="Halter G.M."/>
            <person name="Han M.V."/>
            <person name="Heger A."/>
            <person name="Hillier L."/>
            <person name="Hinrichs A.S."/>
            <person name="Holmes I."/>
            <person name="Hoskins R.A."/>
            <person name="Hubisz M.J."/>
            <person name="Hultmark D."/>
            <person name="Huntley M.A."/>
            <person name="Jaffe D.B."/>
            <person name="Jagadeeshan S."/>
            <person name="Jeck W.R."/>
            <person name="Johnson J."/>
            <person name="Jones C.D."/>
            <person name="Jordan W.C."/>
            <person name="Karpen G.H."/>
            <person name="Kataoka E."/>
            <person name="Keightley P.D."/>
            <person name="Kheradpour P."/>
            <person name="Kirkness E.F."/>
            <person name="Koerich L.B."/>
            <person name="Kristiansen K."/>
            <person name="Kudrna D."/>
            <person name="Kulathinal R.J."/>
            <person name="Kumar S."/>
            <person name="Kwok R."/>
            <person name="Lander E."/>
            <person name="Langley C.H."/>
            <person name="Lapoint R."/>
            <person name="Lazzaro B.P."/>
            <person name="Lee S.J."/>
            <person name="Levesque L."/>
            <person name="Li R."/>
            <person name="Lin C.F."/>
            <person name="Lin M.F."/>
            <person name="Lindblad-Toh K."/>
            <person name="Llopart A."/>
            <person name="Long M."/>
            <person name="Low L."/>
            <person name="Lozovsky E."/>
            <person name="Lu J."/>
            <person name="Luo M."/>
            <person name="Machado C.A."/>
            <person name="Makalowski W."/>
            <person name="Marzo M."/>
            <person name="Matsuda M."/>
            <person name="Matzkin L."/>
            <person name="McAllister B."/>
            <person name="McBride C.S."/>
            <person name="McKernan B."/>
            <person name="McKernan K."/>
            <person name="Mendez-Lago M."/>
            <person name="Minx P."/>
            <person name="Mollenhauer M.U."/>
            <person name="Montooth K."/>
            <person name="Mount S.M."/>
            <person name="Mu X."/>
            <person name="Myers E."/>
            <person name="Negre B."/>
            <person name="Newfeld S."/>
            <person name="Nielsen R."/>
            <person name="Noor M.A."/>
            <person name="O'Grady P."/>
            <person name="Pachter L."/>
            <person name="Papaceit M."/>
            <person name="Parisi M.J."/>
            <person name="Parisi M."/>
            <person name="Parts L."/>
            <person name="Pedersen J.S."/>
            <person name="Pesole G."/>
            <person name="Phillippy A.M."/>
            <person name="Ponting C.P."/>
            <person name="Pop M."/>
            <person name="Porcelli D."/>
            <person name="Powell J.R."/>
            <person name="Prohaska S."/>
            <person name="Pruitt K."/>
            <person name="Puig M."/>
            <person name="Quesneville H."/>
            <person name="Ram K.R."/>
            <person name="Rand D."/>
            <person name="Rasmussen M.D."/>
            <person name="Reed L.K."/>
            <person name="Reenan R."/>
            <person name="Reily A."/>
            <person name="Remington K.A."/>
            <person name="Rieger T.T."/>
            <person name="Ritchie M.G."/>
            <person name="Robin C."/>
            <person name="Rogers Y.H."/>
            <person name="Rohde C."/>
            <person name="Rozas J."/>
            <person name="Rubenfield M.J."/>
            <person name="Ruiz A."/>
            <person name="Russo S."/>
            <person name="Salzberg S.L."/>
            <person name="Sanchez-Gracia A."/>
            <person name="Saranga D.J."/>
            <person name="Sato H."/>
            <person name="Schaeffer S.W."/>
            <person name="Schatz M.C."/>
            <person name="Schlenke T."/>
            <person name="Schwartz R."/>
            <person name="Segarra C."/>
            <person name="Singh R.S."/>
            <person name="Sirot L."/>
            <person name="Sirota M."/>
            <person name="Sisneros N.B."/>
            <person name="Smith C.D."/>
            <person name="Smith T.F."/>
            <person name="Spieth J."/>
            <person name="Stage D.E."/>
            <person name="Stark A."/>
            <person name="Stephan W."/>
            <person name="Strausberg R.L."/>
            <person name="Strempel S."/>
            <person name="Sturgill D."/>
            <person name="Sutton G."/>
            <person name="Sutton G.G."/>
            <person name="Tao W."/>
            <person name="Teichmann S."/>
            <person name="Tobari Y.N."/>
            <person name="Tomimura Y."/>
            <person name="Tsolas J.M."/>
            <person name="Valente V.L."/>
            <person name="Venter E."/>
            <person name="Venter J.C."/>
            <person name="Vicario S."/>
            <person name="Vieira F.G."/>
            <person name="Vilella A.J."/>
            <person name="Villasante A."/>
            <person name="Walenz B."/>
            <person name="Wang J."/>
            <person name="Wasserman M."/>
            <person name="Watts T."/>
            <person name="Wilson D."/>
            <person name="Wilson R.K."/>
            <person name="Wing R.A."/>
            <person name="Wolfner M.F."/>
            <person name="Wong A."/>
            <person name="Wong G.K."/>
            <person name="Wu C.I."/>
            <person name="Wu G."/>
            <person name="Yamamoto D."/>
            <person name="Yang H.P."/>
            <person name="Yang S.P."/>
            <person name="Yorke J.A."/>
            <person name="Yoshida K."/>
            <person name="Zdobnov E."/>
            <person name="Zhang P."/>
            <person name="Zhang Y."/>
            <person name="Zimin A.V."/>
            <person name="Baldwin J."/>
            <person name="Abdouelleil A."/>
            <person name="Abdulkadir J."/>
            <person name="Abebe A."/>
            <person name="Abera B."/>
            <person name="Abreu J."/>
            <person name="Acer S.C."/>
            <person name="Aftuck L."/>
            <person name="Alexander A."/>
            <person name="An P."/>
            <person name="Anderson E."/>
            <person name="Anderson S."/>
            <person name="Arachi H."/>
            <person name="Azer M."/>
            <person name="Bachantsang P."/>
            <person name="Barry A."/>
            <person name="Bayul T."/>
            <person name="Berlin A."/>
            <person name="Bessette D."/>
            <person name="Bloom T."/>
            <person name="Blye J."/>
            <person name="Boguslavskiy L."/>
            <person name="Bonnet C."/>
            <person name="Boukhgalter B."/>
            <person name="Bourzgui I."/>
            <person name="Brown A."/>
            <person name="Cahill P."/>
            <person name="Channer S."/>
            <person name="Cheshatsang Y."/>
            <person name="Chuda L."/>
            <person name="Citroen M."/>
            <person name="Collymore A."/>
            <person name="Cooke P."/>
            <person name="Costello M."/>
            <person name="D'Aco K."/>
            <person name="Daza R."/>
            <person name="De Haan G."/>
            <person name="DeGray S."/>
            <person name="DeMaso C."/>
            <person name="Dhargay N."/>
            <person name="Dooley K."/>
            <person name="Dooley E."/>
            <person name="Doricent M."/>
            <person name="Dorje P."/>
            <person name="Dorjee K."/>
            <person name="Dupes A."/>
            <person name="Elong R."/>
            <person name="Falk J."/>
            <person name="Farina A."/>
            <person name="Faro S."/>
            <person name="Ferguson D."/>
            <person name="Fisher S."/>
            <person name="Foley C.D."/>
            <person name="Franke A."/>
            <person name="Friedrich D."/>
            <person name="Gadbois L."/>
            <person name="Gearin G."/>
            <person name="Gearin C.R."/>
            <person name="Giannoukos G."/>
            <person name="Goode T."/>
            <person name="Graham J."/>
            <person name="Grandbois E."/>
            <person name="Grewal S."/>
            <person name="Gyaltsen K."/>
            <person name="Hafez N."/>
            <person name="Hagos B."/>
            <person name="Hall J."/>
            <person name="Henson C."/>
            <person name="Hollinger A."/>
            <person name="Honan T."/>
            <person name="Huard M.D."/>
            <person name="Hughes L."/>
            <person name="Hurhula B."/>
            <person name="Husby M.E."/>
            <person name="Kamat A."/>
            <person name="Kanga B."/>
            <person name="Kashin S."/>
            <person name="Khazanovich D."/>
            <person name="Kisner P."/>
            <person name="Lance K."/>
            <person name="Lara M."/>
            <person name="Lee W."/>
            <person name="Lennon N."/>
            <person name="Letendre F."/>
            <person name="LeVine R."/>
            <person name="Lipovsky A."/>
            <person name="Liu X."/>
            <person name="Liu J."/>
            <person name="Liu S."/>
            <person name="Lokyitsang T."/>
            <person name="Lokyitsang Y."/>
            <person name="Lubonja R."/>
            <person name="Lui A."/>
            <person name="MacDonald P."/>
            <person name="Magnisalis V."/>
            <person name="Maru K."/>
            <person name="Matthews C."/>
            <person name="McCusker W."/>
            <person name="McDonough S."/>
            <person name="Mehta T."/>
            <person name="Meldrim J."/>
            <person name="Meneus L."/>
            <person name="Mihai O."/>
            <person name="Mihalev A."/>
            <person name="Mihova T."/>
            <person name="Mittelman R."/>
            <person name="Mlenga V."/>
            <person name="Montmayeur A."/>
            <person name="Mulrain L."/>
            <person name="Navidi A."/>
            <person name="Naylor J."/>
            <person name="Negash T."/>
            <person name="Nguyen T."/>
            <person name="Nguyen N."/>
            <person name="Nicol R."/>
            <person name="Norbu C."/>
            <person name="Norbu N."/>
            <person name="Novod N."/>
            <person name="O'Neill B."/>
            <person name="Osman S."/>
            <person name="Markiewicz E."/>
            <person name="Oyono O.L."/>
            <person name="Patti C."/>
            <person name="Phunkhang P."/>
            <person name="Pierre F."/>
            <person name="Priest M."/>
            <person name="Raghuraman S."/>
            <person name="Rege F."/>
            <person name="Reyes R."/>
            <person name="Rise C."/>
            <person name="Rogov P."/>
            <person name="Ross K."/>
            <person name="Ryan E."/>
            <person name="Settipalli S."/>
            <person name="Shea T."/>
            <person name="Sherpa N."/>
            <person name="Shi L."/>
            <person name="Shih D."/>
            <person name="Sparrow T."/>
            <person name="Spaulding J."/>
            <person name="Stalker J."/>
            <person name="Stange-Thomann N."/>
            <person name="Stavropoulos S."/>
            <person name="Stone C."/>
            <person name="Strader C."/>
            <person name="Tesfaye S."/>
            <person name="Thomson T."/>
            <person name="Thoulutsang Y."/>
            <person name="Thoulutsang D."/>
            <person name="Topham K."/>
            <person name="Topping I."/>
            <person name="Tsamla T."/>
            <person name="Vassiliev H."/>
            <person name="Vo A."/>
            <person name="Wangchuk T."/>
            <person name="Wangdi T."/>
            <person name="Weiand M."/>
            <person name="Wilkinson J."/>
            <person name="Wilson A."/>
            <person name="Yadav S."/>
            <person name="Young G."/>
            <person name="Yu Q."/>
            <person name="Zembek L."/>
            <person name="Zhong D."/>
            <person name="Zimmer A."/>
            <person name="Zwirko Z."/>
            <person name="Jaffe D.B."/>
            <person name="Alvarez P."/>
            <person name="Brockman W."/>
            <person name="Butler J."/>
            <person name="Chin C."/>
            <person name="Gnerre S."/>
            <person name="Grabherr M."/>
            <person name="Kleber M."/>
            <person name="Mauceli E."/>
            <person name="MacCallum I."/>
        </authorList>
    </citation>
    <scope>NUCLEOTIDE SEQUENCE [LARGE SCALE GENOMIC DNA]</scope>
    <source>
        <strain evidence="2 3">TSC#14021-0224.01</strain>
    </source>
</reference>
<evidence type="ECO:0000313" key="3">
    <source>
        <dbReference type="Proteomes" id="UP000008711"/>
    </source>
</evidence>
<dbReference type="AlphaFoldDB" id="B3P1Y4"/>
<dbReference type="HOGENOM" id="CLU_1195928_0_0_1"/>
<dbReference type="Proteomes" id="UP000008711">
    <property type="component" value="Unassembled WGS sequence"/>
</dbReference>
<feature type="region of interest" description="Disordered" evidence="1">
    <location>
        <begin position="99"/>
        <end position="128"/>
    </location>
</feature>